<dbReference type="PANTHER" id="PTHR14363">
    <property type="entry name" value="HEPARANASE-RELATED"/>
    <property type="match status" value="1"/>
</dbReference>
<evidence type="ECO:0000256" key="1">
    <source>
        <dbReference type="ARBA" id="ARBA00009800"/>
    </source>
</evidence>
<proteinExistence type="inferred from homology"/>
<dbReference type="PANTHER" id="PTHR14363:SF17">
    <property type="entry name" value="HEPARANASE-LIKE PROTEIN 3"/>
    <property type="match status" value="1"/>
</dbReference>
<protein>
    <submittedName>
        <fullName evidence="2">Uncharacterized protein</fullName>
    </submittedName>
</protein>
<dbReference type="GO" id="GO:0016798">
    <property type="term" value="F:hydrolase activity, acting on glycosyl bonds"/>
    <property type="evidence" value="ECO:0007669"/>
    <property type="project" value="InterPro"/>
</dbReference>
<dbReference type="Pfam" id="PF03662">
    <property type="entry name" value="Glyco_hydro_79n"/>
    <property type="match status" value="1"/>
</dbReference>
<dbReference type="Gene3D" id="3.20.20.80">
    <property type="entry name" value="Glycosidases"/>
    <property type="match status" value="1"/>
</dbReference>
<dbReference type="AlphaFoldDB" id="A0A022RE26"/>
<dbReference type="SUPFAM" id="SSF51445">
    <property type="entry name" value="(Trans)glycosidases"/>
    <property type="match status" value="1"/>
</dbReference>
<reference evidence="2 3" key="1">
    <citation type="journal article" date="2013" name="Proc. Natl. Acad. Sci. U.S.A.">
        <title>Fine-scale variation in meiotic recombination in Mimulus inferred from population shotgun sequencing.</title>
        <authorList>
            <person name="Hellsten U."/>
            <person name="Wright K.M."/>
            <person name="Jenkins J."/>
            <person name="Shu S."/>
            <person name="Yuan Y."/>
            <person name="Wessler S.R."/>
            <person name="Schmutz J."/>
            <person name="Willis J.H."/>
            <person name="Rokhsar D.S."/>
        </authorList>
    </citation>
    <scope>NUCLEOTIDE SEQUENCE [LARGE SCALE GENOMIC DNA]</scope>
    <source>
        <strain evidence="3">cv. DUN x IM62</strain>
    </source>
</reference>
<dbReference type="InterPro" id="IPR017853">
    <property type="entry name" value="GH"/>
</dbReference>
<dbReference type="OMA" id="HGWELEI"/>
<dbReference type="Proteomes" id="UP000030748">
    <property type="component" value="Unassembled WGS sequence"/>
</dbReference>
<dbReference type="OrthoDB" id="726732at2759"/>
<dbReference type="STRING" id="4155.A0A022RE26"/>
<organism evidence="2 3">
    <name type="scientific">Erythranthe guttata</name>
    <name type="common">Yellow monkey flower</name>
    <name type="synonym">Mimulus guttatus</name>
    <dbReference type="NCBI Taxonomy" id="4155"/>
    <lineage>
        <taxon>Eukaryota</taxon>
        <taxon>Viridiplantae</taxon>
        <taxon>Streptophyta</taxon>
        <taxon>Embryophyta</taxon>
        <taxon>Tracheophyta</taxon>
        <taxon>Spermatophyta</taxon>
        <taxon>Magnoliopsida</taxon>
        <taxon>eudicotyledons</taxon>
        <taxon>Gunneridae</taxon>
        <taxon>Pentapetalae</taxon>
        <taxon>asterids</taxon>
        <taxon>lamiids</taxon>
        <taxon>Lamiales</taxon>
        <taxon>Phrymaceae</taxon>
        <taxon>Erythranthe</taxon>
    </lineage>
</organism>
<dbReference type="EMBL" id="KI630489">
    <property type="protein sequence ID" value="EYU38304.1"/>
    <property type="molecule type" value="Genomic_DNA"/>
</dbReference>
<accession>A0A022RE26</accession>
<dbReference type="GO" id="GO:0016020">
    <property type="term" value="C:membrane"/>
    <property type="evidence" value="ECO:0007669"/>
    <property type="project" value="InterPro"/>
</dbReference>
<dbReference type="eggNOG" id="ENOG502QQST">
    <property type="taxonomic scope" value="Eukaryota"/>
</dbReference>
<evidence type="ECO:0000313" key="3">
    <source>
        <dbReference type="Proteomes" id="UP000030748"/>
    </source>
</evidence>
<sequence>MIRAPRIMAPENLFERDWFQQYLEQSQGSLSISSQHIYNLGAGSDPDLINKILDTTVLNSGAVPLWNLKNLLEETGTSAVGWVTESGGAYNSGRDGVTNTFVFSFWYLDILGMAAAYDTKLFCRQTLVGGYYSLLDTTTFVPNPDYYGALLWHRLMGKHVLLTRFEGSSKIRAYAHCAKNSPGVVVLLINLDGNTTAEAKLSLFENDDGERLFDFRQEYHLTPLEGNIQSKTVLLNGKPLIVDSSGAIPIMEPVEVIGSRPITVNPHSIVFVHISNFAFKACRSFGVEVL</sequence>
<comment type="similarity">
    <text evidence="1">Belongs to the glycosyl hydrolase 79 family.</text>
</comment>
<dbReference type="InterPro" id="IPR005199">
    <property type="entry name" value="Glyco_hydro_79"/>
</dbReference>
<name>A0A022RE26_ERYGU</name>
<dbReference type="KEGG" id="egt:105956987"/>
<evidence type="ECO:0000313" key="2">
    <source>
        <dbReference type="EMBL" id="EYU38304.1"/>
    </source>
</evidence>
<gene>
    <name evidence="2" type="ORF">MIMGU_mgv1a011158mg</name>
</gene>
<keyword evidence="3" id="KW-1185">Reference proteome</keyword>